<reference evidence="9" key="1">
    <citation type="submission" date="2021-02" db="EMBL/GenBank/DDBJ databases">
        <title>Skermanella TT6 skin isolate.</title>
        <authorList>
            <person name="Lee K."/>
            <person name="Ganzorig M."/>
        </authorList>
    </citation>
    <scope>NUCLEOTIDE SEQUENCE</scope>
    <source>
        <strain evidence="9">TT6</strain>
    </source>
</reference>
<gene>
    <name evidence="9" type="ORF">IGS68_27605</name>
</gene>
<dbReference type="Gene3D" id="1.10.3720.10">
    <property type="entry name" value="MetI-like"/>
    <property type="match status" value="1"/>
</dbReference>
<dbReference type="CDD" id="cd06261">
    <property type="entry name" value="TM_PBP2"/>
    <property type="match status" value="1"/>
</dbReference>
<feature type="transmembrane region" description="Helical" evidence="7">
    <location>
        <begin position="62"/>
        <end position="83"/>
    </location>
</feature>
<keyword evidence="3" id="KW-1003">Cell membrane</keyword>
<evidence type="ECO:0000256" key="5">
    <source>
        <dbReference type="ARBA" id="ARBA00022989"/>
    </source>
</evidence>
<evidence type="ECO:0000259" key="8">
    <source>
        <dbReference type="PROSITE" id="PS50928"/>
    </source>
</evidence>
<evidence type="ECO:0000313" key="9">
    <source>
        <dbReference type="EMBL" id="QQP89683.1"/>
    </source>
</evidence>
<feature type="domain" description="ABC transmembrane type-1" evidence="8">
    <location>
        <begin position="55"/>
        <end position="235"/>
    </location>
</feature>
<dbReference type="InterPro" id="IPR000515">
    <property type="entry name" value="MetI-like"/>
</dbReference>
<keyword evidence="10" id="KW-1185">Reference proteome</keyword>
<dbReference type="Pfam" id="PF00528">
    <property type="entry name" value="BPD_transp_1"/>
    <property type="match status" value="1"/>
</dbReference>
<dbReference type="InterPro" id="IPR035906">
    <property type="entry name" value="MetI-like_sf"/>
</dbReference>
<dbReference type="EMBL" id="CP067420">
    <property type="protein sequence ID" value="QQP89683.1"/>
    <property type="molecule type" value="Genomic_DNA"/>
</dbReference>
<dbReference type="SUPFAM" id="SSF161098">
    <property type="entry name" value="MetI-like"/>
    <property type="match status" value="1"/>
</dbReference>
<keyword evidence="6 7" id="KW-0472">Membrane</keyword>
<evidence type="ECO:0000256" key="3">
    <source>
        <dbReference type="ARBA" id="ARBA00022475"/>
    </source>
</evidence>
<keyword evidence="5 7" id="KW-1133">Transmembrane helix</keyword>
<keyword evidence="4 7" id="KW-0812">Transmembrane</keyword>
<proteinExistence type="inferred from homology"/>
<keyword evidence="2 7" id="KW-0813">Transport</keyword>
<dbReference type="PANTHER" id="PTHR30151:SF0">
    <property type="entry name" value="ABC TRANSPORTER PERMEASE PROTEIN MJ0413-RELATED"/>
    <property type="match status" value="1"/>
</dbReference>
<dbReference type="Proteomes" id="UP000595197">
    <property type="component" value="Chromosome"/>
</dbReference>
<comment type="similarity">
    <text evidence="7">Belongs to the binding-protein-dependent transport system permease family.</text>
</comment>
<evidence type="ECO:0000256" key="1">
    <source>
        <dbReference type="ARBA" id="ARBA00004651"/>
    </source>
</evidence>
<evidence type="ECO:0000256" key="4">
    <source>
        <dbReference type="ARBA" id="ARBA00022692"/>
    </source>
</evidence>
<dbReference type="PANTHER" id="PTHR30151">
    <property type="entry name" value="ALKANE SULFONATE ABC TRANSPORTER-RELATED, MEMBRANE SUBUNIT"/>
    <property type="match status" value="1"/>
</dbReference>
<feature type="transmembrane region" description="Helical" evidence="7">
    <location>
        <begin position="104"/>
        <end position="131"/>
    </location>
</feature>
<evidence type="ECO:0000256" key="2">
    <source>
        <dbReference type="ARBA" id="ARBA00022448"/>
    </source>
</evidence>
<accession>A0ABX7B5P6</accession>
<evidence type="ECO:0000256" key="6">
    <source>
        <dbReference type="ARBA" id="ARBA00023136"/>
    </source>
</evidence>
<comment type="subcellular location">
    <subcellularLocation>
        <location evidence="1 7">Cell membrane</location>
        <topology evidence="1 7">Multi-pass membrane protein</topology>
    </subcellularLocation>
</comment>
<dbReference type="RefSeq" id="WP_201076209.1">
    <property type="nucleotide sequence ID" value="NZ_CP067420.1"/>
</dbReference>
<evidence type="ECO:0000313" key="10">
    <source>
        <dbReference type="Proteomes" id="UP000595197"/>
    </source>
</evidence>
<protein>
    <submittedName>
        <fullName evidence="9">ABC transporter permease subunit</fullName>
    </submittedName>
</protein>
<evidence type="ECO:0000256" key="7">
    <source>
        <dbReference type="RuleBase" id="RU363032"/>
    </source>
</evidence>
<sequence length="247" mass="26526">MQRSLLAAVGLAAFLILWEAVPRLGLVSPLFLPPPTSLPQAFLREISGGYWLDAVIASLRHYLLGLALGTGLGVALGIATALYDKLEAALSWVIRLLRPVPGLAWVPFAIVWFGISEAAATFIIIIGVFWINYYAAYGAAKAIDKDLLEVADAFGHRGTWAKLVKIVLPGSTAGILAGVRTGLGQAWMAVVAAELFGVPGLGQRMIQASSLLATDVVVVYMITIAALYGLTDALFVQIRDRLLRWQR</sequence>
<dbReference type="PROSITE" id="PS50928">
    <property type="entry name" value="ABC_TM1"/>
    <property type="match status" value="1"/>
</dbReference>
<name>A0ABX7B5P6_9PROT</name>
<feature type="transmembrane region" description="Helical" evidence="7">
    <location>
        <begin position="217"/>
        <end position="238"/>
    </location>
</feature>
<organism evidence="9 10">
    <name type="scientific">Skermanella cutis</name>
    <dbReference type="NCBI Taxonomy" id="2775420"/>
    <lineage>
        <taxon>Bacteria</taxon>
        <taxon>Pseudomonadati</taxon>
        <taxon>Pseudomonadota</taxon>
        <taxon>Alphaproteobacteria</taxon>
        <taxon>Rhodospirillales</taxon>
        <taxon>Azospirillaceae</taxon>
        <taxon>Skermanella</taxon>
    </lineage>
</organism>